<evidence type="ECO:0000313" key="2">
    <source>
        <dbReference type="EMBL" id="MFC6764115.1"/>
    </source>
</evidence>
<keyword evidence="3" id="KW-1185">Reference proteome</keyword>
<dbReference type="RefSeq" id="WP_273737207.1">
    <property type="nucleotide sequence ID" value="NZ_JAQIVI010000051.1"/>
</dbReference>
<protein>
    <submittedName>
        <fullName evidence="2">Uncharacterized protein</fullName>
    </submittedName>
</protein>
<organism evidence="2 3">
    <name type="scientific">Natrinema soli</name>
    <dbReference type="NCBI Taxonomy" id="1930624"/>
    <lineage>
        <taxon>Archaea</taxon>
        <taxon>Methanobacteriati</taxon>
        <taxon>Methanobacteriota</taxon>
        <taxon>Stenosarchaea group</taxon>
        <taxon>Halobacteria</taxon>
        <taxon>Halobacteriales</taxon>
        <taxon>Natrialbaceae</taxon>
        <taxon>Natrinema</taxon>
    </lineage>
</organism>
<sequence>MGVRDSRPRSIAREVADWVRTGLQTDGSSQNVTMRAKRVSTYGGP</sequence>
<proteinExistence type="predicted"/>
<evidence type="ECO:0000256" key="1">
    <source>
        <dbReference type="SAM" id="MobiDB-lite"/>
    </source>
</evidence>
<dbReference type="EMBL" id="JBHSWV010000051">
    <property type="protein sequence ID" value="MFC6764115.1"/>
    <property type="molecule type" value="Genomic_DNA"/>
</dbReference>
<dbReference type="AlphaFoldDB" id="A0ABD5SFU6"/>
<comment type="caution">
    <text evidence="2">The sequence shown here is derived from an EMBL/GenBank/DDBJ whole genome shotgun (WGS) entry which is preliminary data.</text>
</comment>
<evidence type="ECO:0000313" key="3">
    <source>
        <dbReference type="Proteomes" id="UP001596383"/>
    </source>
</evidence>
<name>A0ABD5SFU6_9EURY</name>
<gene>
    <name evidence="2" type="ORF">ACFQE6_03345</name>
</gene>
<reference evidence="2 3" key="1">
    <citation type="journal article" date="2019" name="Int. J. Syst. Evol. Microbiol.">
        <title>The Global Catalogue of Microorganisms (GCM) 10K type strain sequencing project: providing services to taxonomists for standard genome sequencing and annotation.</title>
        <authorList>
            <consortium name="The Broad Institute Genomics Platform"/>
            <consortium name="The Broad Institute Genome Sequencing Center for Infectious Disease"/>
            <person name="Wu L."/>
            <person name="Ma J."/>
        </authorList>
    </citation>
    <scope>NUCLEOTIDE SEQUENCE [LARGE SCALE GENOMIC DNA]</scope>
    <source>
        <strain evidence="2 3">LMG 29247</strain>
    </source>
</reference>
<accession>A0ABD5SFU6</accession>
<dbReference type="Proteomes" id="UP001596383">
    <property type="component" value="Unassembled WGS sequence"/>
</dbReference>
<feature type="region of interest" description="Disordered" evidence="1">
    <location>
        <begin position="26"/>
        <end position="45"/>
    </location>
</feature>